<keyword evidence="1" id="KW-1133">Transmembrane helix</keyword>
<keyword evidence="3" id="KW-1185">Reference proteome</keyword>
<dbReference type="RefSeq" id="WP_187012140.1">
    <property type="nucleotide sequence ID" value="NZ_JACRWG010000018.1"/>
</dbReference>
<dbReference type="Proteomes" id="UP000603474">
    <property type="component" value="Unassembled WGS sequence"/>
</dbReference>
<evidence type="ECO:0000313" key="3">
    <source>
        <dbReference type="Proteomes" id="UP000603474"/>
    </source>
</evidence>
<keyword evidence="1" id="KW-0812">Transmembrane</keyword>
<evidence type="ECO:0000256" key="1">
    <source>
        <dbReference type="SAM" id="Phobius"/>
    </source>
</evidence>
<protein>
    <submittedName>
        <fullName evidence="2">Uncharacterized protein</fullName>
    </submittedName>
</protein>
<accession>A0ABR7KAJ6</accession>
<proteinExistence type="predicted"/>
<feature type="transmembrane region" description="Helical" evidence="1">
    <location>
        <begin position="6"/>
        <end position="30"/>
    </location>
</feature>
<reference evidence="2 3" key="1">
    <citation type="submission" date="2020-08" db="EMBL/GenBank/DDBJ databases">
        <authorList>
            <person name="Liu C."/>
            <person name="Sun Q."/>
        </authorList>
    </citation>
    <scope>NUCLEOTIDE SEQUENCE [LARGE SCALE GENOMIC DNA]</scope>
    <source>
        <strain evidence="2 3">NSJ-22</strain>
    </source>
</reference>
<gene>
    <name evidence="2" type="ORF">H8909_05655</name>
</gene>
<keyword evidence="1" id="KW-0472">Membrane</keyword>
<organism evidence="2 3">
    <name type="scientific">Catenibacterium faecis</name>
    <dbReference type="NCBI Taxonomy" id="2764323"/>
    <lineage>
        <taxon>Bacteria</taxon>
        <taxon>Bacillati</taxon>
        <taxon>Bacillota</taxon>
        <taxon>Erysipelotrichia</taxon>
        <taxon>Erysipelotrichales</taxon>
        <taxon>Coprobacillaceae</taxon>
        <taxon>Catenibacterium</taxon>
    </lineage>
</organism>
<name>A0ABR7KAJ6_9FIRM</name>
<sequence length="101" mass="11682">MNVSQALYSSLFLKLLPLLIVSLFLTFLLVKAKMFKLFYLLIGVEVIGTFVMHYSTISMSMMLYEQTKAFSTLSNMFIIVGMYLLIPLLSIILYIILRKRI</sequence>
<dbReference type="EMBL" id="JACRWG010000018">
    <property type="protein sequence ID" value="MBC6009735.1"/>
    <property type="molecule type" value="Genomic_DNA"/>
</dbReference>
<feature type="transmembrane region" description="Helical" evidence="1">
    <location>
        <begin position="37"/>
        <end position="56"/>
    </location>
</feature>
<evidence type="ECO:0000313" key="2">
    <source>
        <dbReference type="EMBL" id="MBC6009735.1"/>
    </source>
</evidence>
<feature type="transmembrane region" description="Helical" evidence="1">
    <location>
        <begin position="76"/>
        <end position="97"/>
    </location>
</feature>
<comment type="caution">
    <text evidence="2">The sequence shown here is derived from an EMBL/GenBank/DDBJ whole genome shotgun (WGS) entry which is preliminary data.</text>
</comment>